<dbReference type="SMART" id="SM00717">
    <property type="entry name" value="SANT"/>
    <property type="match status" value="1"/>
</dbReference>
<feature type="domain" description="HSA" evidence="11">
    <location>
        <begin position="265"/>
        <end position="353"/>
    </location>
</feature>
<keyword evidence="5" id="KW-0234">DNA repair</keyword>
<comment type="caution">
    <text evidence="13">The sequence shown here is derived from an EMBL/GenBank/DDBJ whole genome shotgun (WGS) entry which is preliminary data.</text>
</comment>
<dbReference type="SUPFAM" id="SSF46689">
    <property type="entry name" value="Homeodomain-like"/>
    <property type="match status" value="1"/>
</dbReference>
<dbReference type="GO" id="GO:0005634">
    <property type="term" value="C:nucleus"/>
    <property type="evidence" value="ECO:0007669"/>
    <property type="project" value="UniProtKB-SubCell"/>
</dbReference>
<dbReference type="PROSITE" id="PS51204">
    <property type="entry name" value="HSA"/>
    <property type="match status" value="1"/>
</dbReference>
<dbReference type="CDD" id="cd00167">
    <property type="entry name" value="SANT"/>
    <property type="match status" value="1"/>
</dbReference>
<evidence type="ECO:0000313" key="13">
    <source>
        <dbReference type="EMBL" id="ODN97394.1"/>
    </source>
</evidence>
<dbReference type="PROSITE" id="PS50090">
    <property type="entry name" value="MYB_LIKE"/>
    <property type="match status" value="1"/>
</dbReference>
<dbReference type="GO" id="GO:0035267">
    <property type="term" value="C:NuA4 histone acetyltransferase complex"/>
    <property type="evidence" value="ECO:0007669"/>
    <property type="project" value="UniProtKB-ARBA"/>
</dbReference>
<name>A0A1E3J957_9TREE</name>
<feature type="compositionally biased region" description="Pro residues" evidence="9">
    <location>
        <begin position="1027"/>
        <end position="1036"/>
    </location>
</feature>
<dbReference type="RefSeq" id="XP_019031996.1">
    <property type="nucleotide sequence ID" value="XM_019176083.1"/>
</dbReference>
<feature type="region of interest" description="Disordered" evidence="9">
    <location>
        <begin position="968"/>
        <end position="1036"/>
    </location>
</feature>
<dbReference type="Pfam" id="PF07529">
    <property type="entry name" value="HSA"/>
    <property type="match status" value="1"/>
</dbReference>
<evidence type="ECO:0000256" key="2">
    <source>
        <dbReference type="ARBA" id="ARBA00008913"/>
    </source>
</evidence>
<dbReference type="SMART" id="SM00573">
    <property type="entry name" value="HSA"/>
    <property type="match status" value="1"/>
</dbReference>
<accession>A0A1E3J957</accession>
<feature type="region of interest" description="Disordered" evidence="9">
    <location>
        <begin position="330"/>
        <end position="458"/>
    </location>
</feature>
<comment type="subcellular location">
    <subcellularLocation>
        <location evidence="1">Nucleus</location>
    </subcellularLocation>
</comment>
<feature type="domain" description="Myb-like" evidence="10">
    <location>
        <begin position="644"/>
        <end position="696"/>
    </location>
</feature>
<keyword evidence="14" id="KW-1185">Reference proteome</keyword>
<keyword evidence="3" id="KW-0227">DNA damage</keyword>
<protein>
    <recommendedName>
        <fullName evidence="8">Vacuolar import and degradation protein 21</fullName>
    </recommendedName>
</protein>
<feature type="compositionally biased region" description="Low complexity" evidence="9">
    <location>
        <begin position="732"/>
        <end position="748"/>
    </location>
</feature>
<feature type="domain" description="HTH myb-type" evidence="12">
    <location>
        <begin position="644"/>
        <end position="700"/>
    </location>
</feature>
<evidence type="ECO:0000259" key="10">
    <source>
        <dbReference type="PROSITE" id="PS50090"/>
    </source>
</evidence>
<reference evidence="13 14" key="1">
    <citation type="submission" date="2016-06" db="EMBL/GenBank/DDBJ databases">
        <title>Evolution of pathogenesis and genome organization in the Tremellales.</title>
        <authorList>
            <person name="Cuomo C."/>
            <person name="Litvintseva A."/>
            <person name="Heitman J."/>
            <person name="Chen Y."/>
            <person name="Sun S."/>
            <person name="Springer D."/>
            <person name="Dromer F."/>
            <person name="Young S."/>
            <person name="Zeng Q."/>
            <person name="Chapman S."/>
            <person name="Gujja S."/>
            <person name="Saif S."/>
            <person name="Birren B."/>
        </authorList>
    </citation>
    <scope>NUCLEOTIDE SEQUENCE [LARGE SCALE GENOMIC DNA]</scope>
    <source>
        <strain evidence="13 14">CBS 7118</strain>
    </source>
</reference>
<dbReference type="InterPro" id="IPR017930">
    <property type="entry name" value="Myb_dom"/>
</dbReference>
<feature type="compositionally biased region" description="Basic and acidic residues" evidence="9">
    <location>
        <begin position="385"/>
        <end position="409"/>
    </location>
</feature>
<feature type="compositionally biased region" description="Basic and acidic residues" evidence="9">
    <location>
        <begin position="64"/>
        <end position="73"/>
    </location>
</feature>
<keyword evidence="6" id="KW-0539">Nucleus</keyword>
<dbReference type="Pfam" id="PF00249">
    <property type="entry name" value="Myb_DNA-binding"/>
    <property type="match status" value="1"/>
</dbReference>
<dbReference type="GO" id="GO:0006325">
    <property type="term" value="P:chromatin organization"/>
    <property type="evidence" value="ECO:0007669"/>
    <property type="project" value="UniProtKB-KW"/>
</dbReference>
<feature type="compositionally biased region" description="Polar residues" evidence="9">
    <location>
        <begin position="1009"/>
        <end position="1021"/>
    </location>
</feature>
<comment type="similarity">
    <text evidence="2">Belongs to the EAF1 family.</text>
</comment>
<feature type="region of interest" description="Disordered" evidence="9">
    <location>
        <begin position="44"/>
        <end position="132"/>
    </location>
</feature>
<dbReference type="AlphaFoldDB" id="A0A1E3J957"/>
<evidence type="ECO:0000313" key="14">
    <source>
        <dbReference type="Proteomes" id="UP000094819"/>
    </source>
</evidence>
<dbReference type="OrthoDB" id="5364245at2759"/>
<gene>
    <name evidence="13" type="ORF">L198_03958</name>
</gene>
<feature type="compositionally biased region" description="Acidic residues" evidence="9">
    <location>
        <begin position="410"/>
        <end position="429"/>
    </location>
</feature>
<dbReference type="PANTHER" id="PTHR46459:SF1">
    <property type="entry name" value="E1A-BINDING PROTEIN P400"/>
    <property type="match status" value="1"/>
</dbReference>
<feature type="region of interest" description="Disordered" evidence="9">
    <location>
        <begin position="1"/>
        <end position="29"/>
    </location>
</feature>
<dbReference type="EMBL" id="AWGH01000010">
    <property type="protein sequence ID" value="ODN97394.1"/>
    <property type="molecule type" value="Genomic_DNA"/>
</dbReference>
<comment type="function">
    <text evidence="7">Component of the NuA4 histone acetyltransferase complex which is involved in transcriptional activation of selected genes principally by acetylation of nucleosomal histone H4 and H2A. The NuA4 complex is also involved in DNA repair.</text>
</comment>
<evidence type="ECO:0000259" key="12">
    <source>
        <dbReference type="PROSITE" id="PS51294"/>
    </source>
</evidence>
<feature type="compositionally biased region" description="Low complexity" evidence="9">
    <location>
        <begin position="74"/>
        <end position="93"/>
    </location>
</feature>
<evidence type="ECO:0000256" key="9">
    <source>
        <dbReference type="SAM" id="MobiDB-lite"/>
    </source>
</evidence>
<feature type="region of interest" description="Disordered" evidence="9">
    <location>
        <begin position="503"/>
        <end position="562"/>
    </location>
</feature>
<dbReference type="InterPro" id="IPR014012">
    <property type="entry name" value="HSA_dom"/>
</dbReference>
<evidence type="ECO:0000256" key="4">
    <source>
        <dbReference type="ARBA" id="ARBA00022853"/>
    </source>
</evidence>
<dbReference type="Gene3D" id="1.10.10.60">
    <property type="entry name" value="Homeodomain-like"/>
    <property type="match status" value="1"/>
</dbReference>
<dbReference type="GO" id="GO:0003682">
    <property type="term" value="F:chromatin binding"/>
    <property type="evidence" value="ECO:0007669"/>
    <property type="project" value="TreeGrafter"/>
</dbReference>
<evidence type="ECO:0000256" key="6">
    <source>
        <dbReference type="ARBA" id="ARBA00023242"/>
    </source>
</evidence>
<keyword evidence="4" id="KW-0156">Chromatin regulator</keyword>
<evidence type="ECO:0000259" key="11">
    <source>
        <dbReference type="PROSITE" id="PS51204"/>
    </source>
</evidence>
<evidence type="ECO:0000256" key="1">
    <source>
        <dbReference type="ARBA" id="ARBA00004123"/>
    </source>
</evidence>
<evidence type="ECO:0000256" key="5">
    <source>
        <dbReference type="ARBA" id="ARBA00023204"/>
    </source>
</evidence>
<feature type="compositionally biased region" description="Pro residues" evidence="9">
    <location>
        <begin position="51"/>
        <end position="60"/>
    </location>
</feature>
<proteinExistence type="inferred from homology"/>
<evidence type="ECO:0000256" key="7">
    <source>
        <dbReference type="ARBA" id="ARBA00025178"/>
    </source>
</evidence>
<feature type="region of interest" description="Disordered" evidence="9">
    <location>
        <begin position="704"/>
        <end position="794"/>
    </location>
</feature>
<dbReference type="GeneID" id="30193171"/>
<dbReference type="PROSITE" id="PS51294">
    <property type="entry name" value="HTH_MYB"/>
    <property type="match status" value="1"/>
</dbReference>
<dbReference type="PANTHER" id="PTHR46459">
    <property type="entry name" value="E1A-BINDING PROTEIN P400-RELATED"/>
    <property type="match status" value="1"/>
</dbReference>
<evidence type="ECO:0000256" key="3">
    <source>
        <dbReference type="ARBA" id="ARBA00022763"/>
    </source>
</evidence>
<sequence>MFQPRNNLIDPEHRRLQTTAPETDKTLSGFNEWKRKFELGHGSINSLKIPDLPPPSPPPTTKVFPDETVEKDPTPAGSTSSAPAAKPAASKPAPILPPPPSSTTIESPLTAAPLESSLDDVEEEPTVALSEVQPRPYFTREYSPPADLEVPPWVPVDNYRPAQTPVSPPPSLMPLTSAYPSELPPLPPLPLASKRRRLANSDPQPDMFQLSSSLAINPVSKDLSHSTKCVLTCDWKIAMEELRHIRAMDKIKAKKAEGRWSLRQPKKARAPPIAKAHWDYLLEEMEWMRTDFSEERRWKVVQAREFAYEVVEWHLASSDERKALMVGGRGWGESNKVPIPGHSGKRRLQEVATQEAEDDDVEMLVGQEGDLPGEGEASRVLESMDEMKEQEQARLAKKDEDAKIAKASETEGEADADGEDDADGEEETIEASGSAQVGLSEIDAVKTESDASVKPPRRLSNPLVINGITIDKRFSSRDDLVATRKPVLDAPLAAATINLETLPKPAPVSDVDSKALPASPDSPPSFTDLFPELASYDGPSPPEEQEQARRPEGGSSRIAHTSRLMDIRPTFVSTLQPAKNLRNGHWDVHDGPYYEPLQNPTIPNIPVITASSTLFHGVHKRSLNSLQPHDMTKPSAHHLRHQHPWSTEEDQCLVRLVEMYPFNWELIAESYNLEMVMVPVEKRGAYECWERWYYAYGEGKNKPRPDALPPPGSAALNAGNNTPVPQSAVSTPGIPSAIPSPARPPQSATAIGGISVPSLPTPLGEGLPDGAPPPPGMSKREKQQAKPKYEGTKRSIRHQAIYDAVKRLNRRREAAKVKSYKDNAQRKIINVHESHVAFTSDTSSTPWELVEAKYQRDMQMAQQRQQRAIQEQQRALAMRQQQAMLLAQQQQQQGQMRPPMQQQGQQMPPNMPNMTPRVGPNGQPLPKLTPNQQQLLNGAVGPNGQALPPMPPTPQQQQQILNAVAQMNNGNGSPRMGPNGQPIQGLAPSQQQLLNAVALASAARHQQKQRQQNGAVSGQGTPQMGMHPPPRPPQQG</sequence>
<feature type="compositionally biased region" description="Polar residues" evidence="9">
    <location>
        <begin position="17"/>
        <end position="29"/>
    </location>
</feature>
<dbReference type="GO" id="GO:0006281">
    <property type="term" value="P:DNA repair"/>
    <property type="evidence" value="ECO:0007669"/>
    <property type="project" value="UniProtKB-KW"/>
</dbReference>
<dbReference type="InterPro" id="IPR009057">
    <property type="entry name" value="Homeodomain-like_sf"/>
</dbReference>
<feature type="compositionally biased region" description="Basic and acidic residues" evidence="9">
    <location>
        <begin position="778"/>
        <end position="793"/>
    </location>
</feature>
<dbReference type="InterPro" id="IPR001005">
    <property type="entry name" value="SANT/Myb"/>
</dbReference>
<evidence type="ECO:0000256" key="8">
    <source>
        <dbReference type="ARBA" id="ARBA00029670"/>
    </source>
</evidence>
<feature type="compositionally biased region" description="Polar residues" evidence="9">
    <location>
        <begin position="718"/>
        <end position="730"/>
    </location>
</feature>
<dbReference type="Proteomes" id="UP000094819">
    <property type="component" value="Unassembled WGS sequence"/>
</dbReference>
<organism evidence="13 14">
    <name type="scientific">Cryptococcus wingfieldii CBS 7118</name>
    <dbReference type="NCBI Taxonomy" id="1295528"/>
    <lineage>
        <taxon>Eukaryota</taxon>
        <taxon>Fungi</taxon>
        <taxon>Dikarya</taxon>
        <taxon>Basidiomycota</taxon>
        <taxon>Agaricomycotina</taxon>
        <taxon>Tremellomycetes</taxon>
        <taxon>Tremellales</taxon>
        <taxon>Cryptococcaceae</taxon>
        <taxon>Cryptococcus</taxon>
    </lineage>
</organism>